<proteinExistence type="predicted"/>
<protein>
    <submittedName>
        <fullName evidence="2">Uncharacterized protein</fullName>
    </submittedName>
</protein>
<evidence type="ECO:0000256" key="1">
    <source>
        <dbReference type="SAM" id="MobiDB-lite"/>
    </source>
</evidence>
<dbReference type="AlphaFoldDB" id="A0A232ED79"/>
<keyword evidence="3" id="KW-1185">Reference proteome</keyword>
<feature type="region of interest" description="Disordered" evidence="1">
    <location>
        <begin position="76"/>
        <end position="112"/>
    </location>
</feature>
<evidence type="ECO:0000313" key="2">
    <source>
        <dbReference type="EMBL" id="OXU16299.1"/>
    </source>
</evidence>
<feature type="compositionally biased region" description="Basic and acidic residues" evidence="1">
    <location>
        <begin position="102"/>
        <end position="112"/>
    </location>
</feature>
<gene>
    <name evidence="2" type="ORF">TSAR_010582</name>
</gene>
<accession>A0A232ED79</accession>
<evidence type="ECO:0000313" key="3">
    <source>
        <dbReference type="Proteomes" id="UP000215335"/>
    </source>
</evidence>
<dbReference type="Proteomes" id="UP000215335">
    <property type="component" value="Unassembled WGS sequence"/>
</dbReference>
<dbReference type="EMBL" id="NNAY01007754">
    <property type="protein sequence ID" value="OXU16299.1"/>
    <property type="molecule type" value="Genomic_DNA"/>
</dbReference>
<sequence>MSGDESADWRPRKKIAELEAEIDALKKKNAIQDQGKRSDKKPNTRRIEVDVGCRAERSGIRRENRAYAREMDQRLKNHLGAGLKPRDFRNKPRYQPNPQPHKCTEKKVAEQR</sequence>
<reference evidence="2 3" key="1">
    <citation type="journal article" date="2017" name="Curr. Biol.">
        <title>The Evolution of Venom by Co-option of Single-Copy Genes.</title>
        <authorList>
            <person name="Martinson E.O."/>
            <person name="Mrinalini"/>
            <person name="Kelkar Y.D."/>
            <person name="Chang C.H."/>
            <person name="Werren J.H."/>
        </authorList>
    </citation>
    <scope>NUCLEOTIDE SEQUENCE [LARGE SCALE GENOMIC DNA]</scope>
    <source>
        <strain evidence="2 3">Alberta</strain>
        <tissue evidence="2">Whole body</tissue>
    </source>
</reference>
<organism evidence="2 3">
    <name type="scientific">Trichomalopsis sarcophagae</name>
    <dbReference type="NCBI Taxonomy" id="543379"/>
    <lineage>
        <taxon>Eukaryota</taxon>
        <taxon>Metazoa</taxon>
        <taxon>Ecdysozoa</taxon>
        <taxon>Arthropoda</taxon>
        <taxon>Hexapoda</taxon>
        <taxon>Insecta</taxon>
        <taxon>Pterygota</taxon>
        <taxon>Neoptera</taxon>
        <taxon>Endopterygota</taxon>
        <taxon>Hymenoptera</taxon>
        <taxon>Apocrita</taxon>
        <taxon>Proctotrupomorpha</taxon>
        <taxon>Chalcidoidea</taxon>
        <taxon>Pteromalidae</taxon>
        <taxon>Pteromalinae</taxon>
        <taxon>Trichomalopsis</taxon>
    </lineage>
</organism>
<name>A0A232ED79_9HYME</name>
<comment type="caution">
    <text evidence="2">The sequence shown here is derived from an EMBL/GenBank/DDBJ whole genome shotgun (WGS) entry which is preliminary data.</text>
</comment>